<dbReference type="EnsemblBacteria" id="AAF10046">
    <property type="protein sequence ID" value="AAF10046"/>
    <property type="gene ID" value="DR_0466"/>
</dbReference>
<dbReference type="Proteomes" id="UP000002524">
    <property type="component" value="Chromosome 1"/>
</dbReference>
<feature type="region of interest" description="Disordered" evidence="2">
    <location>
        <begin position="1"/>
        <end position="25"/>
    </location>
</feature>
<dbReference type="PROSITE" id="PS50887">
    <property type="entry name" value="GGDEF"/>
    <property type="match status" value="1"/>
</dbReference>
<dbReference type="SUPFAM" id="SSF55785">
    <property type="entry name" value="PYP-like sensor domain (PAS domain)"/>
    <property type="match status" value="2"/>
</dbReference>
<dbReference type="NCBIfam" id="TIGR00229">
    <property type="entry name" value="sensory_box"/>
    <property type="match status" value="1"/>
</dbReference>
<dbReference type="InterPro" id="IPR001610">
    <property type="entry name" value="PAC"/>
</dbReference>
<gene>
    <name evidence="6" type="ordered locus">DR_0466</name>
</gene>
<dbReference type="STRING" id="243230.DR_0466"/>
<dbReference type="PANTHER" id="PTHR44757:SF2">
    <property type="entry name" value="BIOFILM ARCHITECTURE MAINTENANCE PROTEIN MBAA"/>
    <property type="match status" value="1"/>
</dbReference>
<dbReference type="PANTHER" id="PTHR44757">
    <property type="entry name" value="DIGUANYLATE CYCLASE DGCP"/>
    <property type="match status" value="1"/>
</dbReference>
<dbReference type="PROSITE" id="PS50883">
    <property type="entry name" value="EAL"/>
    <property type="match status" value="1"/>
</dbReference>
<dbReference type="InterPro" id="IPR000160">
    <property type="entry name" value="GGDEF_dom"/>
</dbReference>
<dbReference type="CDD" id="cd01949">
    <property type="entry name" value="GGDEF"/>
    <property type="match status" value="1"/>
</dbReference>
<keyword evidence="7" id="KW-1185">Reference proteome</keyword>
<dbReference type="InParanoid" id="Q9RX49"/>
<feature type="coiled-coil region" evidence="1">
    <location>
        <begin position="312"/>
        <end position="346"/>
    </location>
</feature>
<dbReference type="Pfam" id="PF00563">
    <property type="entry name" value="EAL"/>
    <property type="match status" value="1"/>
</dbReference>
<dbReference type="Pfam" id="PF00990">
    <property type="entry name" value="GGDEF"/>
    <property type="match status" value="1"/>
</dbReference>
<dbReference type="HOGENOM" id="CLU_000445_70_20_0"/>
<dbReference type="InterPro" id="IPR000700">
    <property type="entry name" value="PAS-assoc_C"/>
</dbReference>
<dbReference type="PATRIC" id="fig|243230.17.peg.644"/>
<dbReference type="Gene3D" id="3.30.70.270">
    <property type="match status" value="1"/>
</dbReference>
<keyword evidence="1" id="KW-0175">Coiled coil</keyword>
<evidence type="ECO:0000256" key="2">
    <source>
        <dbReference type="SAM" id="MobiDB-lite"/>
    </source>
</evidence>
<dbReference type="PIR" id="B75515">
    <property type="entry name" value="B75515"/>
</dbReference>
<dbReference type="SUPFAM" id="SSF141868">
    <property type="entry name" value="EAL domain-like"/>
    <property type="match status" value="1"/>
</dbReference>
<dbReference type="Gene3D" id="3.20.20.450">
    <property type="entry name" value="EAL domain"/>
    <property type="match status" value="1"/>
</dbReference>
<protein>
    <submittedName>
        <fullName evidence="6">Sensory box/GGDEF family protein</fullName>
    </submittedName>
</protein>
<dbReference type="AlphaFoldDB" id="Q9RX49"/>
<feature type="domain" description="GGDEF" evidence="5">
    <location>
        <begin position="382"/>
        <end position="525"/>
    </location>
</feature>
<name>Q9RX49_DEIRA</name>
<dbReference type="InterPro" id="IPR052155">
    <property type="entry name" value="Biofilm_reg_signaling"/>
</dbReference>
<proteinExistence type="predicted"/>
<dbReference type="PaxDb" id="243230-DR_0466"/>
<dbReference type="FunFam" id="3.30.70.270:FF:000001">
    <property type="entry name" value="Diguanylate cyclase domain protein"/>
    <property type="match status" value="1"/>
</dbReference>
<dbReference type="EMBL" id="AE000513">
    <property type="protein sequence ID" value="AAF10046.1"/>
    <property type="molecule type" value="Genomic_DNA"/>
</dbReference>
<dbReference type="InterPro" id="IPR013656">
    <property type="entry name" value="PAS_4"/>
</dbReference>
<dbReference type="InterPro" id="IPR000014">
    <property type="entry name" value="PAS"/>
</dbReference>
<evidence type="ECO:0000259" key="5">
    <source>
        <dbReference type="PROSITE" id="PS50887"/>
    </source>
</evidence>
<accession>Q9RX49</accession>
<sequence>MTLCSGRPRPPGRDEAPTSMPSSVPNLDQLLQQAGLSTEVPPSLGEWQNLLWRVRAALDRGRDAAQATGWAQHLLDKLSLPVLVLDRQGTVIHASEACGALGWSHDLRGRPLAELLSSPLEDLRLSNLLKRVWQGERLHQVPLSLRHTEGRLQLAEASLLPLHAASGESTAAYVAMSITTTELHGQSDDNARTDRQYFYESLLAALPASLAVLGPDQRYRFCNPAAIGNPQIREWIMGHTDAEYVAERGFPPELATERGRHMDEAARERKTVQFEERMLRPDGEPVYQLRNYTPLFDENGELLLYLGHGVDVTELRRTQEALRELNAQLEERVEARTAELEALSRQLQHDALHDSLTGLPNRALFSDRLSQAIARSKLPGGPQYAVLFLDVDRFKGINDTLGHPTGDAMLVEMARRLRACLRATDTVARLGGDEFTILLEPLQSTEQAAQVAARIQDALRRPMQMPAAGPGGLPGGWHQVTMSASLGIVHSQPDYDSAMAVLRDADIAMYRAKDGGRAKYRVFTPEMREHILHVNRMEHELRRALAADELRVRYQPVLDLDRGRIEGFEALVRWQHPERGLLGPDDFTPIAEESGLLPDIDRWVLARACRELVQWQRLYPHDPPLHLSVNFCSQHLAAPDVHERVKELLQRTGFDPGRLNLEITESSLLSQTGDVQRNMERLRQLGVRLHLDDFGTGYSSLSYLQLYPIDVLKIDRSFVQGMLDNDSNAELVRTIVAMAKNLNLKVVAEGIEDPRQLAALRGLGCDAGQGFLFSPALDVHAARTLVAEGQHHRRPGWRYDDLPPA</sequence>
<reference evidence="6 7" key="1">
    <citation type="journal article" date="1999" name="Science">
        <title>Genome sequence of the radioresistant bacterium Deinococcus radiodurans R1.</title>
        <authorList>
            <person name="White O."/>
            <person name="Eisen J.A."/>
            <person name="Heidelberg J.F."/>
            <person name="Hickey E.K."/>
            <person name="Peterson J.D."/>
            <person name="Dodson R.J."/>
            <person name="Haft D.H."/>
            <person name="Gwinn M.L."/>
            <person name="Nelson W.C."/>
            <person name="Richardson D.L."/>
            <person name="Moffat K.S."/>
            <person name="Qin H."/>
            <person name="Jiang L."/>
            <person name="Pamphile W."/>
            <person name="Crosby M."/>
            <person name="Shen M."/>
            <person name="Vamathevan J.J."/>
            <person name="Lam P."/>
            <person name="McDonald L."/>
            <person name="Utterback T."/>
            <person name="Zalewski C."/>
            <person name="Makarova K.S."/>
            <person name="Aravind L."/>
            <person name="Daly M.J."/>
            <person name="Minton K.W."/>
            <person name="Fleischmann R.D."/>
            <person name="Ketchum K.A."/>
            <person name="Nelson K.E."/>
            <person name="Salzberg S."/>
            <person name="Smith H.O."/>
            <person name="Venter J.C."/>
            <person name="Fraser C.M."/>
        </authorList>
    </citation>
    <scope>NUCLEOTIDE SEQUENCE [LARGE SCALE GENOMIC DNA]</scope>
    <source>
        <strain evidence="7">ATCC 13939 / DSM 20539 / JCM 16871 / LMG 4051 / NBRC 15346 / NCIMB 9279 / R1 / VKM B-1422</strain>
    </source>
</reference>
<dbReference type="GO" id="GO:0005886">
    <property type="term" value="C:plasma membrane"/>
    <property type="evidence" value="ECO:0000318"/>
    <property type="project" value="GO_Central"/>
</dbReference>
<dbReference type="InterPro" id="IPR035919">
    <property type="entry name" value="EAL_sf"/>
</dbReference>
<dbReference type="Pfam" id="PF08448">
    <property type="entry name" value="PAS_4"/>
    <property type="match status" value="2"/>
</dbReference>
<feature type="domain" description="PAC" evidence="3">
    <location>
        <begin position="272"/>
        <end position="324"/>
    </location>
</feature>
<evidence type="ECO:0000259" key="3">
    <source>
        <dbReference type="PROSITE" id="PS50113"/>
    </source>
</evidence>
<dbReference type="OrthoDB" id="9805474at2"/>
<dbReference type="InterPro" id="IPR001633">
    <property type="entry name" value="EAL_dom"/>
</dbReference>
<dbReference type="SUPFAM" id="SSF55073">
    <property type="entry name" value="Nucleotide cyclase"/>
    <property type="match status" value="1"/>
</dbReference>
<dbReference type="SMART" id="SM00086">
    <property type="entry name" value="PAC"/>
    <property type="match status" value="1"/>
</dbReference>
<dbReference type="KEGG" id="dra:DR_0466"/>
<dbReference type="InterPro" id="IPR043128">
    <property type="entry name" value="Rev_trsase/Diguanyl_cyclase"/>
</dbReference>
<evidence type="ECO:0000256" key="1">
    <source>
        <dbReference type="SAM" id="Coils"/>
    </source>
</evidence>
<evidence type="ECO:0000313" key="6">
    <source>
        <dbReference type="EMBL" id="AAF10046.1"/>
    </source>
</evidence>
<evidence type="ECO:0000259" key="4">
    <source>
        <dbReference type="PROSITE" id="PS50883"/>
    </source>
</evidence>
<feature type="domain" description="EAL" evidence="4">
    <location>
        <begin position="534"/>
        <end position="790"/>
    </location>
</feature>
<dbReference type="Gene3D" id="3.30.450.20">
    <property type="entry name" value="PAS domain"/>
    <property type="match status" value="2"/>
</dbReference>
<dbReference type="CDD" id="cd01948">
    <property type="entry name" value="EAL"/>
    <property type="match status" value="1"/>
</dbReference>
<dbReference type="FunFam" id="3.20.20.450:FF:000001">
    <property type="entry name" value="Cyclic di-GMP phosphodiesterase yahA"/>
    <property type="match status" value="1"/>
</dbReference>
<evidence type="ECO:0000313" key="7">
    <source>
        <dbReference type="Proteomes" id="UP000002524"/>
    </source>
</evidence>
<dbReference type="InterPro" id="IPR035965">
    <property type="entry name" value="PAS-like_dom_sf"/>
</dbReference>
<dbReference type="GO" id="GO:0071111">
    <property type="term" value="F:cyclic-guanylate-specific phosphodiesterase activity"/>
    <property type="evidence" value="ECO:0000318"/>
    <property type="project" value="GO_Central"/>
</dbReference>
<dbReference type="eggNOG" id="COG5001">
    <property type="taxonomic scope" value="Bacteria"/>
</dbReference>
<dbReference type="SMART" id="SM00052">
    <property type="entry name" value="EAL"/>
    <property type="match status" value="1"/>
</dbReference>
<dbReference type="InterPro" id="IPR029787">
    <property type="entry name" value="Nucleotide_cyclase"/>
</dbReference>
<dbReference type="SMART" id="SM00267">
    <property type="entry name" value="GGDEF"/>
    <property type="match status" value="1"/>
</dbReference>
<dbReference type="PROSITE" id="PS50113">
    <property type="entry name" value="PAC"/>
    <property type="match status" value="1"/>
</dbReference>
<dbReference type="NCBIfam" id="TIGR00254">
    <property type="entry name" value="GGDEF"/>
    <property type="match status" value="1"/>
</dbReference>
<organism evidence="6 7">
    <name type="scientific">Deinococcus radiodurans (strain ATCC 13939 / DSM 20539 / JCM 16871 / CCUG 27074 / LMG 4051 / NBRC 15346 / NCIMB 9279 / VKM B-1422 / R1)</name>
    <dbReference type="NCBI Taxonomy" id="243230"/>
    <lineage>
        <taxon>Bacteria</taxon>
        <taxon>Thermotogati</taxon>
        <taxon>Deinococcota</taxon>
        <taxon>Deinococci</taxon>
        <taxon>Deinococcales</taxon>
        <taxon>Deinococcaceae</taxon>
        <taxon>Deinococcus</taxon>
    </lineage>
</organism>